<dbReference type="Proteomes" id="UP000199184">
    <property type="component" value="Unassembled WGS sequence"/>
</dbReference>
<dbReference type="CDD" id="cd02440">
    <property type="entry name" value="AdoMet_MTases"/>
    <property type="match status" value="1"/>
</dbReference>
<evidence type="ECO:0008006" key="3">
    <source>
        <dbReference type="Google" id="ProtNLM"/>
    </source>
</evidence>
<dbReference type="GO" id="GO:0008168">
    <property type="term" value="F:methyltransferase activity"/>
    <property type="evidence" value="ECO:0007669"/>
    <property type="project" value="InterPro"/>
</dbReference>
<sequence length="814" mass="92665">MTPPSQDHLLAALTQAAEHAISIVRSNRTKRSQKEALRFTVNKRAFSRNFKQLWFYSNTFESNNSLNRLTGTVFFLFWKNMSVTNLAINELVALVRLNSKVRPETATADSANTYFVSDSDYTSFIEEIWTSFFGEQPLPRKDVVQRIKEVGDHLIRYHRQSLERTIILEYYHTSALLHIPLSLEIDLQNVVSASGYIQSAGPGLYARNIEKAAKGDLIAQLNRYLDRTPQKKFFLVPYADEFFSPWEKAHSASSLRNGLDGVRFYFRKHAIGELTLQQMLSLIPSETNGRVIVASGLKEYWVERQQSIKAGACDDTTIWFVSDHNVHETDLRGYFSRGTKQYFFVYAQLIYNASQLNLFKERKPAWLAPVTLPHTLCGAMVNIAQDHWARTQEGNPNTPPIILDAFCGTGTTLIDLAYRFQNAIVVGFDKDSFSYSLCRDNLEFLAADIEDVETFKTSYCDPVYAEQRFADDIKTFLDAFGQPKWDKRKSPENLLVAVVERLLYELINDRSTTSIQLENAKFIGWVQEVLDKGFGDSFQTFLEPLKSTHKWLCYLAWRGLVNGRSSVRSHDDLLAVIRRELQQFSVELKQHVEAMRCPTWITDGHQRFALAKGTYSPQSLLDRKRLSELAEKIKRITVSELKQGLLANKLEPGIYIANVEDSARALENFPGAFDILITDPPYGFNTHFEGGSLMGLFGTFFPQAVRSLSPKGQLIVSLPEHSRNGRQVPFYQTRSVVTQQIITAAHDQGKQIVNFSDGLPDRAGIFRPPYYWFSPAGVSRSILKFSFFTYTRQNVEDESDGSQENVSVDARGPI</sequence>
<name>A0A1C3XHN1_9BRAD</name>
<evidence type="ECO:0000313" key="2">
    <source>
        <dbReference type="Proteomes" id="UP000199184"/>
    </source>
</evidence>
<evidence type="ECO:0000313" key="1">
    <source>
        <dbReference type="EMBL" id="SCB51791.1"/>
    </source>
</evidence>
<dbReference type="GO" id="GO:0032259">
    <property type="term" value="P:methylation"/>
    <property type="evidence" value="ECO:0007669"/>
    <property type="project" value="InterPro"/>
</dbReference>
<dbReference type="InterPro" id="IPR029063">
    <property type="entry name" value="SAM-dependent_MTases_sf"/>
</dbReference>
<keyword evidence="2" id="KW-1185">Reference proteome</keyword>
<gene>
    <name evidence="1" type="ORF">GA0061098_101660</name>
</gene>
<protein>
    <recommendedName>
        <fullName evidence="3">RNA methylase family UPF0020</fullName>
    </recommendedName>
</protein>
<dbReference type="AlphaFoldDB" id="A0A1C3XHN1"/>
<dbReference type="InterPro" id="IPR002052">
    <property type="entry name" value="DNA_methylase_N6_adenine_CS"/>
</dbReference>
<dbReference type="Gene3D" id="3.40.50.150">
    <property type="entry name" value="Vaccinia Virus protein VP39"/>
    <property type="match status" value="2"/>
</dbReference>
<reference evidence="2" key="1">
    <citation type="submission" date="2016-08" db="EMBL/GenBank/DDBJ databases">
        <authorList>
            <person name="Varghese N."/>
            <person name="Submissions Spin"/>
        </authorList>
    </citation>
    <scope>NUCLEOTIDE SEQUENCE [LARGE SCALE GENOMIC DNA]</scope>
    <source>
        <strain evidence="2">ERR11</strain>
    </source>
</reference>
<accession>A0A1C3XHN1</accession>
<dbReference type="PROSITE" id="PS00092">
    <property type="entry name" value="N6_MTASE"/>
    <property type="match status" value="1"/>
</dbReference>
<dbReference type="GO" id="GO:0003676">
    <property type="term" value="F:nucleic acid binding"/>
    <property type="evidence" value="ECO:0007669"/>
    <property type="project" value="InterPro"/>
</dbReference>
<dbReference type="EMBL" id="FMAI01000016">
    <property type="protein sequence ID" value="SCB51791.1"/>
    <property type="molecule type" value="Genomic_DNA"/>
</dbReference>
<dbReference type="PRINTS" id="PR00507">
    <property type="entry name" value="N12N6MTFRASE"/>
</dbReference>
<dbReference type="SUPFAM" id="SSF53335">
    <property type="entry name" value="S-adenosyl-L-methionine-dependent methyltransferases"/>
    <property type="match status" value="1"/>
</dbReference>
<organism evidence="1 2">
    <name type="scientific">Bradyrhizobium shewense</name>
    <dbReference type="NCBI Taxonomy" id="1761772"/>
    <lineage>
        <taxon>Bacteria</taxon>
        <taxon>Pseudomonadati</taxon>
        <taxon>Pseudomonadota</taxon>
        <taxon>Alphaproteobacteria</taxon>
        <taxon>Hyphomicrobiales</taxon>
        <taxon>Nitrobacteraceae</taxon>
        <taxon>Bradyrhizobium</taxon>
    </lineage>
</organism>
<proteinExistence type="predicted"/>